<dbReference type="AlphaFoldDB" id="A0AA43QXB5"/>
<organism evidence="2 3">
    <name type="scientific">Ramalina farinacea</name>
    <dbReference type="NCBI Taxonomy" id="258253"/>
    <lineage>
        <taxon>Eukaryota</taxon>
        <taxon>Fungi</taxon>
        <taxon>Dikarya</taxon>
        <taxon>Ascomycota</taxon>
        <taxon>Pezizomycotina</taxon>
        <taxon>Lecanoromycetes</taxon>
        <taxon>OSLEUM clade</taxon>
        <taxon>Lecanoromycetidae</taxon>
        <taxon>Lecanorales</taxon>
        <taxon>Lecanorineae</taxon>
        <taxon>Ramalinaceae</taxon>
        <taxon>Ramalina</taxon>
    </lineage>
</organism>
<feature type="compositionally biased region" description="Low complexity" evidence="1">
    <location>
        <begin position="17"/>
        <end position="34"/>
    </location>
</feature>
<comment type="caution">
    <text evidence="2">The sequence shown here is derived from an EMBL/GenBank/DDBJ whole genome shotgun (WGS) entry which is preliminary data.</text>
</comment>
<feature type="compositionally biased region" description="Basic and acidic residues" evidence="1">
    <location>
        <begin position="76"/>
        <end position="92"/>
    </location>
</feature>
<feature type="compositionally biased region" description="Polar residues" evidence="1">
    <location>
        <begin position="35"/>
        <end position="47"/>
    </location>
</feature>
<reference evidence="2" key="1">
    <citation type="journal article" date="2023" name="Genome Biol. Evol.">
        <title>First Whole Genome Sequence and Flow Cytometry Genome Size Data for the Lichen-Forming Fungus Ramalina farinacea (Ascomycota).</title>
        <authorList>
            <person name="Llewellyn T."/>
            <person name="Mian S."/>
            <person name="Hill R."/>
            <person name="Leitch I.J."/>
            <person name="Gaya E."/>
        </authorList>
    </citation>
    <scope>NUCLEOTIDE SEQUENCE</scope>
    <source>
        <strain evidence="2">LIQ254RAFAR</strain>
    </source>
</reference>
<gene>
    <name evidence="2" type="ORF">OHK93_004435</name>
</gene>
<sequence length="140" mass="15125">MRKKAKEVPQPRRSIFDGDSSSSGNHSDQSTDSSRITTAKITKNDQAAATAPSPRTPDKALEKRSIQAASSGAAVLRERGAAKRVKTADEKSPQRKVEVFGRAYFGGKSLLGKDDVVYQKVLEQSGQGEMRQADDSSVNE</sequence>
<accession>A0AA43QXB5</accession>
<protein>
    <submittedName>
        <fullName evidence="2">Uncharacterized protein</fullName>
    </submittedName>
</protein>
<evidence type="ECO:0000313" key="3">
    <source>
        <dbReference type="Proteomes" id="UP001161017"/>
    </source>
</evidence>
<feature type="region of interest" description="Disordered" evidence="1">
    <location>
        <begin position="1"/>
        <end position="92"/>
    </location>
</feature>
<keyword evidence="3" id="KW-1185">Reference proteome</keyword>
<proteinExistence type="predicted"/>
<evidence type="ECO:0000313" key="2">
    <source>
        <dbReference type="EMBL" id="MDI1492653.1"/>
    </source>
</evidence>
<name>A0AA43QXB5_9LECA</name>
<dbReference type="Proteomes" id="UP001161017">
    <property type="component" value="Unassembled WGS sequence"/>
</dbReference>
<evidence type="ECO:0000256" key="1">
    <source>
        <dbReference type="SAM" id="MobiDB-lite"/>
    </source>
</evidence>
<feature type="compositionally biased region" description="Basic and acidic residues" evidence="1">
    <location>
        <begin position="1"/>
        <end position="16"/>
    </location>
</feature>
<feature type="compositionally biased region" description="Basic and acidic residues" evidence="1">
    <location>
        <begin position="56"/>
        <end position="65"/>
    </location>
</feature>
<dbReference type="EMBL" id="JAPUFD010000020">
    <property type="protein sequence ID" value="MDI1492653.1"/>
    <property type="molecule type" value="Genomic_DNA"/>
</dbReference>